<dbReference type="Pfam" id="PF05685">
    <property type="entry name" value="Uma2"/>
    <property type="match status" value="1"/>
</dbReference>
<gene>
    <name evidence="2" type="ORF">AUJ95_07575</name>
</gene>
<reference evidence="2 3" key="1">
    <citation type="journal article" date="2016" name="Environ. Microbiol.">
        <title>Genomic resolution of a cold subsurface aquifer community provides metabolic insights for novel microbes adapted to high CO concentrations.</title>
        <authorList>
            <person name="Probst A.J."/>
            <person name="Castelle C.J."/>
            <person name="Singh A."/>
            <person name="Brown C.T."/>
            <person name="Anantharaman K."/>
            <person name="Sharon I."/>
            <person name="Hug L.A."/>
            <person name="Burstein D."/>
            <person name="Emerson J.B."/>
            <person name="Thomas B.C."/>
            <person name="Banfield J.F."/>
        </authorList>
    </citation>
    <scope>NUCLEOTIDE SEQUENCE [LARGE SCALE GENOMIC DNA]</scope>
    <source>
        <strain evidence="2">CG2_30_40_21</strain>
    </source>
</reference>
<dbReference type="Gene3D" id="3.90.1570.10">
    <property type="entry name" value="tt1808, chain A"/>
    <property type="match status" value="1"/>
</dbReference>
<dbReference type="InterPro" id="IPR012296">
    <property type="entry name" value="Nuclease_put_TT1808"/>
</dbReference>
<comment type="caution">
    <text evidence="2">The sequence shown here is derived from an EMBL/GenBank/DDBJ whole genome shotgun (WGS) entry which is preliminary data.</text>
</comment>
<dbReference type="AlphaFoldDB" id="A0A1J5E1Q5"/>
<name>A0A1J5E1Q5_9BACT</name>
<organism evidence="2 3">
    <name type="scientific">Candidatus Desantisbacteria bacterium CG2_30_40_21</name>
    <dbReference type="NCBI Taxonomy" id="1817895"/>
    <lineage>
        <taxon>Bacteria</taxon>
        <taxon>Candidatus Desantisiibacteriota</taxon>
    </lineage>
</organism>
<proteinExistence type="predicted"/>
<evidence type="ECO:0000313" key="2">
    <source>
        <dbReference type="EMBL" id="OIP37855.1"/>
    </source>
</evidence>
<dbReference type="InterPro" id="IPR011335">
    <property type="entry name" value="Restrct_endonuc-II-like"/>
</dbReference>
<dbReference type="EMBL" id="MNYI01000195">
    <property type="protein sequence ID" value="OIP37855.1"/>
    <property type="molecule type" value="Genomic_DNA"/>
</dbReference>
<dbReference type="STRING" id="1817895.AUJ95_07575"/>
<evidence type="ECO:0000259" key="1">
    <source>
        <dbReference type="Pfam" id="PF05685"/>
    </source>
</evidence>
<dbReference type="CDD" id="cd06260">
    <property type="entry name" value="DUF820-like"/>
    <property type="match status" value="1"/>
</dbReference>
<dbReference type="PANTHER" id="PTHR36558:SF1">
    <property type="entry name" value="RESTRICTION ENDONUCLEASE DOMAIN-CONTAINING PROTEIN-RELATED"/>
    <property type="match status" value="1"/>
</dbReference>
<dbReference type="SUPFAM" id="SSF52980">
    <property type="entry name" value="Restriction endonuclease-like"/>
    <property type="match status" value="1"/>
</dbReference>
<feature type="domain" description="Putative restriction endonuclease" evidence="1">
    <location>
        <begin position="16"/>
        <end position="186"/>
    </location>
</feature>
<sequence length="193" mass="22859">MGFAARKKEEKFTYGDYLTWPYEERWELIDGVAYDMSTAPLRRHQKIVGELFAQFHNYLKDKPCEVYVAPFDVRLPEFDEADEEIETVVQPDIVVVCDRAKLDDKGCKGVPDIVIEILSLWTAKKDLVVKYHLYERHKVKQYWIFDPATEEVSIFKLKNDKYGEPEEYNKNDRIKVDMFADFEIDLRMIFVAI</sequence>
<accession>A0A1J5E1Q5</accession>
<protein>
    <recommendedName>
        <fullName evidence="1">Putative restriction endonuclease domain-containing protein</fullName>
    </recommendedName>
</protein>
<dbReference type="Proteomes" id="UP000183085">
    <property type="component" value="Unassembled WGS sequence"/>
</dbReference>
<dbReference type="InterPro" id="IPR008538">
    <property type="entry name" value="Uma2"/>
</dbReference>
<dbReference type="PANTHER" id="PTHR36558">
    <property type="entry name" value="GLR1098 PROTEIN"/>
    <property type="match status" value="1"/>
</dbReference>
<evidence type="ECO:0000313" key="3">
    <source>
        <dbReference type="Proteomes" id="UP000183085"/>
    </source>
</evidence>